<sequence length="568" mass="64400">MKFLWLKLVVFSLAWALILPPAWAKTILYVPLDDRPVSLDYAADTVKAVDWTILTPPVDYLGGRNRNGNPERLWEWVQANAASADALVLSNDALLYGSLVDSRIHSFSRLELGWRLQNYNTLRKAYPDMPIYVFSTLMRSPQTDSAVVEPLYYEHYGREIFQLTALRDKGEIQALTPVERTTMATLEAAIPTEYLADWLERREKNFQLNTRLVDLARNGLFDYLIIGRDDTAPFSQSHREARWLTKFTRGLADNQYLAFPGADQLGILLLARAYNELTGQKPAVAVHYTLGKGGATTAGYEDQPIDQTIRDHILAAGGRPADKSAAPDLILAVNTPLNGKTAEAEVFENFAMDNLYTRQFAADIGEWLNQGIPVAVADIAFDNGSDNSLLNAFHQQHLLDRLSAYSGWNTASNTMGYSVAQGMLARGMNAKTRQLLLAIRYLDDWAYQANIRKDLYRNRIVPNYANPEYIAYLEPELLPELNERLQKFTRQYLWLDPVAVQAVFPWHRMFEITVEIKPPVGTIPTKESRFQLPAECASHETPDFHRMENRSITHDFQNLYCDNLETAG</sequence>
<accession>A0A1H0A1S1</accession>
<dbReference type="Pfam" id="PF13552">
    <property type="entry name" value="DUF4127"/>
    <property type="match status" value="1"/>
</dbReference>
<gene>
    <name evidence="1" type="ORF">SAMN04488502_1169</name>
</gene>
<evidence type="ECO:0000313" key="2">
    <source>
        <dbReference type="Proteomes" id="UP000214880"/>
    </source>
</evidence>
<dbReference type="STRING" id="146817.SAMN04488502_1169"/>
<evidence type="ECO:0008006" key="3">
    <source>
        <dbReference type="Google" id="ProtNLM"/>
    </source>
</evidence>
<dbReference type="InterPro" id="IPR025394">
    <property type="entry name" value="DUF4127"/>
</dbReference>
<evidence type="ECO:0000313" key="1">
    <source>
        <dbReference type="EMBL" id="SDN26626.1"/>
    </source>
</evidence>
<keyword evidence="2" id="KW-1185">Reference proteome</keyword>
<dbReference type="EMBL" id="FNHB01000016">
    <property type="protein sequence ID" value="SDN26626.1"/>
    <property type="molecule type" value="Genomic_DNA"/>
</dbReference>
<reference evidence="1 2" key="1">
    <citation type="submission" date="2016-10" db="EMBL/GenBank/DDBJ databases">
        <authorList>
            <person name="de Groot N.N."/>
        </authorList>
    </citation>
    <scope>NUCLEOTIDE SEQUENCE [LARGE SCALE GENOMIC DNA]</scope>
    <source>
        <strain evidence="1 2">DSM 1736</strain>
    </source>
</reference>
<dbReference type="AlphaFoldDB" id="A0A1H0A1S1"/>
<dbReference type="Proteomes" id="UP000214880">
    <property type="component" value="Unassembled WGS sequence"/>
</dbReference>
<protein>
    <recommendedName>
        <fullName evidence="3">DUF4127 family protein</fullName>
    </recommendedName>
</protein>
<proteinExistence type="predicted"/>
<dbReference type="RefSeq" id="WP_092075007.1">
    <property type="nucleotide sequence ID" value="NZ_FNHB01000016.1"/>
</dbReference>
<organism evidence="1 2">
    <name type="scientific">Dendrosporobacter quercicolus</name>
    <dbReference type="NCBI Taxonomy" id="146817"/>
    <lineage>
        <taxon>Bacteria</taxon>
        <taxon>Bacillati</taxon>
        <taxon>Bacillota</taxon>
        <taxon>Negativicutes</taxon>
        <taxon>Selenomonadales</taxon>
        <taxon>Sporomusaceae</taxon>
        <taxon>Dendrosporobacter</taxon>
    </lineage>
</organism>
<dbReference type="OrthoDB" id="9789552at2"/>
<name>A0A1H0A1S1_9FIRM</name>